<keyword evidence="3 4" id="KW-0418">Kinase</keyword>
<dbReference type="PANTHER" id="PTHR43095">
    <property type="entry name" value="SUGAR KINASE"/>
    <property type="match status" value="1"/>
</dbReference>
<evidence type="ECO:0000313" key="8">
    <source>
        <dbReference type="Proteomes" id="UP000280417"/>
    </source>
</evidence>
<evidence type="ECO:0008006" key="9">
    <source>
        <dbReference type="Google" id="ProtNLM"/>
    </source>
</evidence>
<dbReference type="PROSITE" id="PS00445">
    <property type="entry name" value="FGGY_KINASES_2"/>
    <property type="match status" value="1"/>
</dbReference>
<dbReference type="InterPro" id="IPR043129">
    <property type="entry name" value="ATPase_NBD"/>
</dbReference>
<evidence type="ECO:0000313" key="7">
    <source>
        <dbReference type="EMBL" id="RLE12933.1"/>
    </source>
</evidence>
<dbReference type="GO" id="GO:0005975">
    <property type="term" value="P:carbohydrate metabolic process"/>
    <property type="evidence" value="ECO:0007669"/>
    <property type="project" value="InterPro"/>
</dbReference>
<feature type="domain" description="Carbohydrate kinase FGGY C-terminal" evidence="6">
    <location>
        <begin position="257"/>
        <end position="451"/>
    </location>
</feature>
<comment type="similarity">
    <text evidence="1 4">Belongs to the FGGY kinase family.</text>
</comment>
<evidence type="ECO:0000256" key="1">
    <source>
        <dbReference type="ARBA" id="ARBA00009156"/>
    </source>
</evidence>
<name>A0A662DF43_UNCAE</name>
<dbReference type="GO" id="GO:0016773">
    <property type="term" value="F:phosphotransferase activity, alcohol group as acceptor"/>
    <property type="evidence" value="ECO:0007669"/>
    <property type="project" value="InterPro"/>
</dbReference>
<dbReference type="Pfam" id="PF00370">
    <property type="entry name" value="FGGY_N"/>
    <property type="match status" value="1"/>
</dbReference>
<dbReference type="InterPro" id="IPR018484">
    <property type="entry name" value="FGGY_N"/>
</dbReference>
<organism evidence="7 8">
    <name type="scientific">Aerophobetes bacterium</name>
    <dbReference type="NCBI Taxonomy" id="2030807"/>
    <lineage>
        <taxon>Bacteria</taxon>
        <taxon>Candidatus Aerophobota</taxon>
    </lineage>
</organism>
<accession>A0A662DF43</accession>
<dbReference type="Pfam" id="PF02782">
    <property type="entry name" value="FGGY_C"/>
    <property type="match status" value="1"/>
</dbReference>
<dbReference type="InterPro" id="IPR000577">
    <property type="entry name" value="Carb_kinase_FGGY"/>
</dbReference>
<evidence type="ECO:0000256" key="2">
    <source>
        <dbReference type="ARBA" id="ARBA00022679"/>
    </source>
</evidence>
<protein>
    <recommendedName>
        <fullName evidence="9">Carbohydrate kinase</fullName>
    </recommendedName>
</protein>
<comment type="caution">
    <text evidence="7">The sequence shown here is derived from an EMBL/GenBank/DDBJ whole genome shotgun (WGS) entry which is preliminary data.</text>
</comment>
<dbReference type="Gene3D" id="3.30.420.40">
    <property type="match status" value="2"/>
</dbReference>
<evidence type="ECO:0000259" key="6">
    <source>
        <dbReference type="Pfam" id="PF02782"/>
    </source>
</evidence>
<dbReference type="EMBL" id="QMQA01000128">
    <property type="protein sequence ID" value="RLE12933.1"/>
    <property type="molecule type" value="Genomic_DNA"/>
</dbReference>
<proteinExistence type="inferred from homology"/>
<dbReference type="PANTHER" id="PTHR43095:SF5">
    <property type="entry name" value="XYLULOSE KINASE"/>
    <property type="match status" value="1"/>
</dbReference>
<evidence type="ECO:0000256" key="3">
    <source>
        <dbReference type="ARBA" id="ARBA00022777"/>
    </source>
</evidence>
<dbReference type="PIRSF" id="PIRSF000538">
    <property type="entry name" value="GlpK"/>
    <property type="match status" value="1"/>
</dbReference>
<evidence type="ECO:0000256" key="4">
    <source>
        <dbReference type="RuleBase" id="RU003733"/>
    </source>
</evidence>
<dbReference type="InterPro" id="IPR018485">
    <property type="entry name" value="FGGY_C"/>
</dbReference>
<reference evidence="7 8" key="1">
    <citation type="submission" date="2018-06" db="EMBL/GenBank/DDBJ databases">
        <title>Extensive metabolic versatility and redundancy in microbially diverse, dynamic hydrothermal sediments.</title>
        <authorList>
            <person name="Dombrowski N."/>
            <person name="Teske A."/>
            <person name="Baker B.J."/>
        </authorList>
    </citation>
    <scope>NUCLEOTIDE SEQUENCE [LARGE SCALE GENOMIC DNA]</scope>
    <source>
        <strain evidence="7">B3_G15</strain>
    </source>
</reference>
<dbReference type="GO" id="GO:0016301">
    <property type="term" value="F:kinase activity"/>
    <property type="evidence" value="ECO:0007669"/>
    <property type="project" value="UniProtKB-KW"/>
</dbReference>
<evidence type="ECO:0000259" key="5">
    <source>
        <dbReference type="Pfam" id="PF00370"/>
    </source>
</evidence>
<sequence>MSLLIGIDVGTTHCKGGVYDYQGKECAFLKTDTQIRWDCAGGAVIDANTLWESVCFLVKGLTDKVNPKDIDAISVASMAEAGVPLDRHGQPLYPIICWFDKRSQPQSDWWVKNFGPRFVFEITGVVPSYKYTLTKLMWLKAEHPQIITKCCTWLCVADYICYLLGGKKVMNKSLACRTMAFDLTKDAYSREMLEVAGVPHQIMPPIVESGQVIGSVSALAARETGLLQGTPVVTGGHDHVCGALATGILTDEYALDSSGTAEAVIVALNSPRLDWEIGEKGLTVGHHVMKDMYYLMGGMSASGASVEWFKSFVEGKKKENRPGISYNTLMSEAANFDPFSTGLVFVPYLRGSGAPWPDPSRKGAILGLRDYHGQAHVTRAILEGVSFQLRAAVLAIQEVLGHQLDHLRVTGGGAKNKMWLQLKADITGKHFEVPQVEEASTLGAALLAGVGAGVYENGKQAAHSVYRVKETVFPDKEKHRIYVKAFEDVYVPLQKILGEVDRLITSSHLE</sequence>
<dbReference type="InterPro" id="IPR018483">
    <property type="entry name" value="Carb_kinase_FGGY_CS"/>
</dbReference>
<feature type="domain" description="Carbohydrate kinase FGGY N-terminal" evidence="5">
    <location>
        <begin position="4"/>
        <end position="244"/>
    </location>
</feature>
<dbReference type="Proteomes" id="UP000280417">
    <property type="component" value="Unassembled WGS sequence"/>
</dbReference>
<dbReference type="SUPFAM" id="SSF53067">
    <property type="entry name" value="Actin-like ATPase domain"/>
    <property type="match status" value="2"/>
</dbReference>
<dbReference type="AlphaFoldDB" id="A0A662DF43"/>
<dbReference type="CDD" id="cd07773">
    <property type="entry name" value="ASKHA_NBD_FGGY_FK"/>
    <property type="match status" value="1"/>
</dbReference>
<keyword evidence="2 4" id="KW-0808">Transferase</keyword>
<gene>
    <name evidence="7" type="ORF">DRJ04_05240</name>
</gene>
<dbReference type="InterPro" id="IPR050406">
    <property type="entry name" value="FGGY_Carb_Kinase"/>
</dbReference>